<keyword evidence="10" id="KW-0809">Transit peptide</keyword>
<evidence type="ECO:0000256" key="5">
    <source>
        <dbReference type="ARBA" id="ARBA00015175"/>
    </source>
</evidence>
<comment type="similarity">
    <text evidence="3">Belongs to the complex I NDUFB5 subunit family.</text>
</comment>
<keyword evidence="11" id="KW-0249">Electron transport</keyword>
<keyword evidence="7" id="KW-0679">Respiratory chain</keyword>
<comment type="subcellular location">
    <subcellularLocation>
        <location evidence="2">Mitochondrion inner membrane</location>
        <topology evidence="2">Single-pass membrane protein</topology>
    </subcellularLocation>
</comment>
<name>A0A914VKB2_9BILA</name>
<dbReference type="PANTHER" id="PTHR13178:SF0">
    <property type="entry name" value="NADH DEHYDROGENASE [UBIQUINONE] 1 BETA SUBCOMPLEX SUBUNIT 5, MITOCHONDRIAL"/>
    <property type="match status" value="1"/>
</dbReference>
<keyword evidence="18" id="KW-1185">Reference proteome</keyword>
<sequence length="182" mass="21735">MVVFSKLVAPAGTLLQAGNVLQKCVRHGGHASLFRKRPGTMSANRMRDHAHFYMIGLGTLPWLVLAAYVNIVYGPCELRDYPEDGSEPRFWQFERTVLRQWFVKHFGVSDVEHHERNLALMERNATLSYWRKIEQRVRHLQQERWDYKAWYYAPVKARWVDQSELFNRQMTEQREYFAHYSE</sequence>
<evidence type="ECO:0000256" key="13">
    <source>
        <dbReference type="ARBA" id="ARBA00023128"/>
    </source>
</evidence>
<evidence type="ECO:0000256" key="1">
    <source>
        <dbReference type="ARBA" id="ARBA00003195"/>
    </source>
</evidence>
<proteinExistence type="inferred from homology"/>
<keyword evidence="8 17" id="KW-0812">Transmembrane</keyword>
<evidence type="ECO:0000256" key="15">
    <source>
        <dbReference type="ARBA" id="ARBA00032395"/>
    </source>
</evidence>
<feature type="transmembrane region" description="Helical" evidence="17">
    <location>
        <begin position="52"/>
        <end position="73"/>
    </location>
</feature>
<evidence type="ECO:0000256" key="16">
    <source>
        <dbReference type="ARBA" id="ARBA00032550"/>
    </source>
</evidence>
<evidence type="ECO:0000313" key="18">
    <source>
        <dbReference type="Proteomes" id="UP000887566"/>
    </source>
</evidence>
<evidence type="ECO:0000256" key="3">
    <source>
        <dbReference type="ARBA" id="ARBA00007152"/>
    </source>
</evidence>
<dbReference type="GO" id="GO:0005743">
    <property type="term" value="C:mitochondrial inner membrane"/>
    <property type="evidence" value="ECO:0007669"/>
    <property type="project" value="UniProtKB-SubCell"/>
</dbReference>
<organism evidence="18 19">
    <name type="scientific">Plectus sambesii</name>
    <dbReference type="NCBI Taxonomy" id="2011161"/>
    <lineage>
        <taxon>Eukaryota</taxon>
        <taxon>Metazoa</taxon>
        <taxon>Ecdysozoa</taxon>
        <taxon>Nematoda</taxon>
        <taxon>Chromadorea</taxon>
        <taxon>Plectida</taxon>
        <taxon>Plectina</taxon>
        <taxon>Plectoidea</taxon>
        <taxon>Plectidae</taxon>
        <taxon>Plectus</taxon>
    </lineage>
</organism>
<keyword evidence="9" id="KW-0999">Mitochondrion inner membrane</keyword>
<evidence type="ECO:0000256" key="6">
    <source>
        <dbReference type="ARBA" id="ARBA00022448"/>
    </source>
</evidence>
<comment type="function">
    <text evidence="1">Accessory subunit of the mitochondrial membrane respiratory chain NADH dehydrogenase (Complex I), that is believed not to be involved in catalysis. Complex I functions in the transfer of electrons from NADH to the respiratory chain. The immediate electron acceptor for the enzyme is believed to be ubiquinone.</text>
</comment>
<evidence type="ECO:0000256" key="11">
    <source>
        <dbReference type="ARBA" id="ARBA00022982"/>
    </source>
</evidence>
<evidence type="ECO:0000256" key="8">
    <source>
        <dbReference type="ARBA" id="ARBA00022692"/>
    </source>
</evidence>
<accession>A0A914VKB2</accession>
<evidence type="ECO:0000256" key="4">
    <source>
        <dbReference type="ARBA" id="ARBA00011533"/>
    </source>
</evidence>
<dbReference type="WBParaSite" id="PSAMB.scaffold20size117828.g299.t1">
    <property type="protein sequence ID" value="PSAMB.scaffold20size117828.g299.t1"/>
    <property type="gene ID" value="PSAMB.scaffold20size117828.g299"/>
</dbReference>
<protein>
    <recommendedName>
        <fullName evidence="5">NADH dehydrogenase [ubiquinone] 1 beta subcomplex subunit 5, mitochondrial</fullName>
    </recommendedName>
    <alternativeName>
        <fullName evidence="16">Complex I-SGDH</fullName>
    </alternativeName>
    <alternativeName>
        <fullName evidence="15">NADH-ubiquinone oxidoreductase SGDH subunit</fullName>
    </alternativeName>
</protein>
<evidence type="ECO:0000256" key="12">
    <source>
        <dbReference type="ARBA" id="ARBA00022989"/>
    </source>
</evidence>
<evidence type="ECO:0000256" key="10">
    <source>
        <dbReference type="ARBA" id="ARBA00022946"/>
    </source>
</evidence>
<evidence type="ECO:0000256" key="14">
    <source>
        <dbReference type="ARBA" id="ARBA00023136"/>
    </source>
</evidence>
<comment type="subunit">
    <text evidence="4">Complex I is composed of 45 different subunits.</text>
</comment>
<evidence type="ECO:0000256" key="9">
    <source>
        <dbReference type="ARBA" id="ARBA00022792"/>
    </source>
</evidence>
<keyword evidence="14 17" id="KW-0472">Membrane</keyword>
<keyword evidence="13" id="KW-0496">Mitochondrion</keyword>
<dbReference type="PANTHER" id="PTHR13178">
    <property type="entry name" value="NADH-UBIQUINONE OXIDOREDUCTASE SGDH SUBUNIT"/>
    <property type="match status" value="1"/>
</dbReference>
<dbReference type="Proteomes" id="UP000887566">
    <property type="component" value="Unplaced"/>
</dbReference>
<evidence type="ECO:0000256" key="2">
    <source>
        <dbReference type="ARBA" id="ARBA00004434"/>
    </source>
</evidence>
<reference evidence="19" key="1">
    <citation type="submission" date="2022-11" db="UniProtKB">
        <authorList>
            <consortium name="WormBaseParasite"/>
        </authorList>
    </citation>
    <scope>IDENTIFICATION</scope>
</reference>
<keyword evidence="6" id="KW-0813">Transport</keyword>
<evidence type="ECO:0000313" key="19">
    <source>
        <dbReference type="WBParaSite" id="PSAMB.scaffold20size117828.g299.t1"/>
    </source>
</evidence>
<dbReference type="AlphaFoldDB" id="A0A914VKB2"/>
<keyword evidence="12 17" id="KW-1133">Transmembrane helix</keyword>
<dbReference type="Pfam" id="PF09781">
    <property type="entry name" value="NDUF_B5"/>
    <property type="match status" value="1"/>
</dbReference>
<evidence type="ECO:0000256" key="7">
    <source>
        <dbReference type="ARBA" id="ARBA00022660"/>
    </source>
</evidence>
<dbReference type="InterPro" id="IPR019173">
    <property type="entry name" value="NADH_UbQ_OxRdtase_B5_su"/>
</dbReference>
<evidence type="ECO:0000256" key="17">
    <source>
        <dbReference type="SAM" id="Phobius"/>
    </source>
</evidence>